<gene>
    <name evidence="1" type="ordered locus">NGR_c08940</name>
</gene>
<name>C3M9B8_SINFN</name>
<keyword evidence="2" id="KW-1185">Reference proteome</keyword>
<dbReference type="EMBL" id="CP001389">
    <property type="protein sequence ID" value="ACP24684.1"/>
    <property type="molecule type" value="Genomic_DNA"/>
</dbReference>
<dbReference type="KEGG" id="rhi:NGR_c08940"/>
<dbReference type="HOGENOM" id="CLU_3047317_0_0_5"/>
<accession>C3M9B8</accession>
<proteinExistence type="predicted"/>
<protein>
    <submittedName>
        <fullName evidence="1">Uncharacterized protein</fullName>
    </submittedName>
</protein>
<organism evidence="1 2">
    <name type="scientific">Sinorhizobium fredii (strain NBRC 101917 / NGR234)</name>
    <dbReference type="NCBI Taxonomy" id="394"/>
    <lineage>
        <taxon>Bacteria</taxon>
        <taxon>Pseudomonadati</taxon>
        <taxon>Pseudomonadota</taxon>
        <taxon>Alphaproteobacteria</taxon>
        <taxon>Hyphomicrobiales</taxon>
        <taxon>Rhizobiaceae</taxon>
        <taxon>Sinorhizobium/Ensifer group</taxon>
        <taxon>Sinorhizobium</taxon>
    </lineage>
</organism>
<evidence type="ECO:0000313" key="2">
    <source>
        <dbReference type="Proteomes" id="UP000001054"/>
    </source>
</evidence>
<sequence length="54" mass="5939">MSVSPRLAMFAQGTSGLWTVYCSDTFVHVYACRRSKPKFAPATARLNLRVSDSG</sequence>
<dbReference type="STRING" id="394.NGR_c08940"/>
<dbReference type="Proteomes" id="UP000001054">
    <property type="component" value="Chromosome"/>
</dbReference>
<evidence type="ECO:0000313" key="1">
    <source>
        <dbReference type="EMBL" id="ACP24684.1"/>
    </source>
</evidence>
<reference evidence="1 2" key="1">
    <citation type="journal article" date="2009" name="Appl. Environ. Microbiol.">
        <title>Rhizobium sp. strain NGR234 possesses a remarkable number of secretion systems.</title>
        <authorList>
            <person name="Schmeisser C."/>
            <person name="Liesegang H."/>
            <person name="Krysciak D."/>
            <person name="Bakkou N."/>
            <person name="Le Quere A."/>
            <person name="Wollherr A."/>
            <person name="Heinemeyer I."/>
            <person name="Morgenstern B."/>
            <person name="Pommerening-Roeser A."/>
            <person name="Flores M."/>
            <person name="Palacios R."/>
            <person name="Brenner S."/>
            <person name="Gottschalk G."/>
            <person name="Schmitz R.A."/>
            <person name="Broughton W.J."/>
            <person name="Perret X."/>
            <person name="Strittmatter A.W."/>
            <person name="Streit W.R."/>
        </authorList>
    </citation>
    <scope>NUCLEOTIDE SEQUENCE [LARGE SCALE GENOMIC DNA]</scope>
    <source>
        <strain evidence="2">NBRC 101917 / NGR234</strain>
    </source>
</reference>
<dbReference type="AlphaFoldDB" id="C3M9B8"/>